<dbReference type="PANTHER" id="PTHR12550">
    <property type="entry name" value="HEPATOMA-DERIVED GROWTH FACTOR-RELATED"/>
    <property type="match status" value="1"/>
</dbReference>
<evidence type="ECO:0000256" key="1">
    <source>
        <dbReference type="ARBA" id="ARBA00022664"/>
    </source>
</evidence>
<feature type="region of interest" description="Disordered" evidence="2">
    <location>
        <begin position="922"/>
        <end position="961"/>
    </location>
</feature>
<dbReference type="InParanoid" id="A0A7N2N436"/>
<dbReference type="InterPro" id="IPR006569">
    <property type="entry name" value="CID_dom"/>
</dbReference>
<evidence type="ECO:0000259" key="4">
    <source>
        <dbReference type="PROSITE" id="PS51391"/>
    </source>
</evidence>
<dbReference type="SUPFAM" id="SSF63748">
    <property type="entry name" value="Tudor/PWWP/MBT"/>
    <property type="match status" value="1"/>
</dbReference>
<accession>A0A7N2N436</accession>
<sequence length="1542" mass="168760">MAPSRRKGSSKAAAAAAARRQWKVGDLVLAKVKGFPAWPAKVGEPQSLGFAADWKKVVVHFFGTKPEQMLYGKVSFFFGVWLGQDLNWKLPILVELVDHNRVLLCPLVWNGALIMLVREDKNAPPRLTCPVPPHMGGQVFAHSYYGCACMSSRSELQLKCGVVNFSFNGRGFCNPADVEAFTEEKKQSLLVKRNGRSADFLRAVQEIIDSYEKLKKQDLVNGLNSADEVAPAKGGNSADLAANVELNDQTETPEINQNSQLKTSFTTTDKNDSGVLVEDALAAAPADALLDKEALGEESIDTAAVTATPLLTTYSSKKRSSLIQPQSCATYRKAQRSRSSSRLETRRSRTFTMSCNDGGNNAGDKSANVVREGSLRRNKQIRKSPDASESDDVDSAAFVSNGSVEENSSEIATADSDTFSLNEGSTIESGCKLEHSDTVVECLDGDVELSKGLDLEIKAIVIKKKRKPSRKRVTNDSAVPPATLDKEMGLEAGVQNTSINSQRDFEKMNERCLKEDGDEHLPLVKRARVRMGKSSSAEEEFNSSSQTEERTIKESTVNPSEQISMHEKHDDDSVTDRNSLVVNGALDNVLSPSKHCTQVSMNRPQPWKVKKDQSFGCSMDGEAALPPSKRLHRALEAMSANAAEEGQACNEASPTLKTVVSGCCISPMKGSPHVAVESKARTCLGLPSMGSLGNISSQVCGSGFSTSQSPIISEENCKLSMEVDLCNQPVEFSEIPKHEFSEDVFPDARDDVDGKDISGSFDSRAVRTADPTQSASYVSPSLDERQANLCFNGTSIDPLLPPKDEGDVENVELTNCKAEISDKEVDNTDKMGMSSRPASCPNESHKVSPRNDTIMHRYIADDTGCEDNMCLLMPSVEEKSKVNGMCEVVKEVKHYHTPEGPSSNSFSDDHLGEKDISVIRSSPSLTDAGDSLAQASPTHTSNCHMSTSDSSNIVQNNGSCSPDVHLHHKKTSFAPLVDEEEKLESAVTQKPKSIGRHGEAPVALSSFEGQLGTLTRTKESIGRATRIAIDCAKFGVAAKVVEILVRNLETESSLHRRVDLFFLVDSITQCSRSLKGDVGGIYPSAIQAVLPRLLSAAAPPGSTGHENRKQCLRASEETFLVLRLWLERRILPESVVRHHMRELDSLSGSSSAGPYARRSARTERALDDPVREMEGMLVDEYGSNSSLQLPGFCMPRMLKDDDDGSDSDGESFEAVTPEHNSEAREEHESIPSIEKHRHILEDVDGELEMEDVAPSCEVETSSSFHVTEVNAIQTSNNQCEQHVPLSFAPPLPQDVPPSSPPLPSSPPPPPPPPPPVPSAMSDSYANGVDKHNMRDNIVQSVTQEPVAQRVDQTIRYGSPEWRDPSTQMAESASCSFSNFSGQAVNNGRQTNGATLHNKNYGLRPPHPAPSNQFSYFHGDQRVRPHRDAPPPSYSNRFHFGQNVDRENSFNNHERMKPPPYEHHDQWRFPAPPFSGPRYPDKGRTSYTPSPYVGPPCEPTRLPGQGWRFPPRTMNHRNAIPYRPPFEGPIPVAGRGPSFWQPR</sequence>
<feature type="compositionally biased region" description="Basic and acidic residues" evidence="2">
    <location>
        <begin position="564"/>
        <end position="575"/>
    </location>
</feature>
<dbReference type="Gene3D" id="1.25.40.90">
    <property type="match status" value="1"/>
</dbReference>
<feature type="compositionally biased region" description="Polar residues" evidence="2">
    <location>
        <begin position="1387"/>
        <end position="1397"/>
    </location>
</feature>
<keyword evidence="6" id="KW-1185">Reference proteome</keyword>
<dbReference type="PANTHER" id="PTHR12550:SF49">
    <property type="entry name" value="PROTEIN HUA2-LIKE 2-RELATED"/>
    <property type="match status" value="1"/>
</dbReference>
<feature type="compositionally biased region" description="Polar residues" evidence="2">
    <location>
        <begin position="554"/>
        <end position="563"/>
    </location>
</feature>
<organism evidence="5 6">
    <name type="scientific">Quercus lobata</name>
    <name type="common">Valley oak</name>
    <dbReference type="NCBI Taxonomy" id="97700"/>
    <lineage>
        <taxon>Eukaryota</taxon>
        <taxon>Viridiplantae</taxon>
        <taxon>Streptophyta</taxon>
        <taxon>Embryophyta</taxon>
        <taxon>Tracheophyta</taxon>
        <taxon>Spermatophyta</taxon>
        <taxon>Magnoliopsida</taxon>
        <taxon>eudicotyledons</taxon>
        <taxon>Gunneridae</taxon>
        <taxon>Pentapetalae</taxon>
        <taxon>rosids</taxon>
        <taxon>fabids</taxon>
        <taxon>Fagales</taxon>
        <taxon>Fagaceae</taxon>
        <taxon>Quercus</taxon>
    </lineage>
</organism>
<dbReference type="InterPro" id="IPR000313">
    <property type="entry name" value="PWWP_dom"/>
</dbReference>
<dbReference type="Pfam" id="PF00855">
    <property type="entry name" value="PWWP"/>
    <property type="match status" value="1"/>
</dbReference>
<dbReference type="SMART" id="SM00582">
    <property type="entry name" value="RPR"/>
    <property type="match status" value="1"/>
</dbReference>
<evidence type="ECO:0000313" key="5">
    <source>
        <dbReference type="EnsemblPlants" id="QL12p022452:mrna"/>
    </source>
</evidence>
<feature type="region of interest" description="Disordered" evidence="2">
    <location>
        <begin position="325"/>
        <end position="395"/>
    </location>
</feature>
<feature type="region of interest" description="Disordered" evidence="2">
    <location>
        <begin position="1198"/>
        <end position="1233"/>
    </location>
</feature>
<dbReference type="EnsemblPlants" id="QL12p022452:mrna">
    <property type="protein sequence ID" value="QL12p022452:mrna"/>
    <property type="gene ID" value="QL12p022452"/>
</dbReference>
<feature type="domain" description="CID" evidence="4">
    <location>
        <begin position="999"/>
        <end position="1147"/>
    </location>
</feature>
<feature type="domain" description="PWWP" evidence="3">
    <location>
        <begin position="24"/>
        <end position="88"/>
    </location>
</feature>
<feature type="compositionally biased region" description="Polar residues" evidence="2">
    <location>
        <begin position="770"/>
        <end position="779"/>
    </location>
</feature>
<dbReference type="Proteomes" id="UP000594261">
    <property type="component" value="Chromosome 12"/>
</dbReference>
<protein>
    <recommendedName>
        <fullName evidence="7">HUA2-like protein 3</fullName>
    </recommendedName>
</protein>
<feature type="compositionally biased region" description="Acidic residues" evidence="2">
    <location>
        <begin position="1200"/>
        <end position="1211"/>
    </location>
</feature>
<dbReference type="Gramene" id="QL12p022452:mrna">
    <property type="protein sequence ID" value="QL12p022452:mrna"/>
    <property type="gene ID" value="QL12p022452"/>
</dbReference>
<keyword evidence="1" id="KW-0507">mRNA processing</keyword>
<evidence type="ECO:0000256" key="2">
    <source>
        <dbReference type="SAM" id="MobiDB-lite"/>
    </source>
</evidence>
<feature type="compositionally biased region" description="Polar residues" evidence="2">
    <location>
        <begin position="350"/>
        <end position="359"/>
    </location>
</feature>
<reference evidence="5" key="2">
    <citation type="submission" date="2021-01" db="UniProtKB">
        <authorList>
            <consortium name="EnsemblPlants"/>
        </authorList>
    </citation>
    <scope>IDENTIFICATION</scope>
</reference>
<dbReference type="SMART" id="SM00293">
    <property type="entry name" value="PWWP"/>
    <property type="match status" value="1"/>
</dbReference>
<feature type="region of interest" description="Disordered" evidence="2">
    <location>
        <begin position="759"/>
        <end position="779"/>
    </location>
</feature>
<feature type="compositionally biased region" description="Polar residues" evidence="2">
    <location>
        <begin position="933"/>
        <end position="960"/>
    </location>
</feature>
<reference evidence="5 6" key="1">
    <citation type="journal article" date="2016" name="G3 (Bethesda)">
        <title>First Draft Assembly and Annotation of the Genome of a California Endemic Oak Quercus lobata Nee (Fagaceae).</title>
        <authorList>
            <person name="Sork V.L."/>
            <person name="Fitz-Gibbon S.T."/>
            <person name="Puiu D."/>
            <person name="Crepeau M."/>
            <person name="Gugger P.F."/>
            <person name="Sherman R."/>
            <person name="Stevens K."/>
            <person name="Langley C.H."/>
            <person name="Pellegrini M."/>
            <person name="Salzberg S.L."/>
        </authorList>
    </citation>
    <scope>NUCLEOTIDE SEQUENCE [LARGE SCALE GENOMIC DNA]</scope>
    <source>
        <strain evidence="5 6">cv. SW786</strain>
    </source>
</reference>
<feature type="compositionally biased region" description="Basic and acidic residues" evidence="2">
    <location>
        <begin position="1219"/>
        <end position="1229"/>
    </location>
</feature>
<name>A0A7N2N436_QUELO</name>
<dbReference type="OMA" id="NERPCEE"/>
<dbReference type="Gene3D" id="2.30.30.140">
    <property type="match status" value="1"/>
</dbReference>
<feature type="region of interest" description="Disordered" evidence="2">
    <location>
        <begin position="1448"/>
        <end position="1542"/>
    </location>
</feature>
<evidence type="ECO:0000259" key="3">
    <source>
        <dbReference type="PROSITE" id="PS50812"/>
    </source>
</evidence>
<feature type="region of interest" description="Disordered" evidence="2">
    <location>
        <begin position="530"/>
        <end position="575"/>
    </location>
</feature>
<dbReference type="PROSITE" id="PS50812">
    <property type="entry name" value="PWWP"/>
    <property type="match status" value="1"/>
</dbReference>
<dbReference type="InterPro" id="IPR008942">
    <property type="entry name" value="ENTH_VHS"/>
</dbReference>
<dbReference type="EMBL" id="LRBV02000012">
    <property type="status" value="NOT_ANNOTATED_CDS"/>
    <property type="molecule type" value="Genomic_DNA"/>
</dbReference>
<evidence type="ECO:0000313" key="6">
    <source>
        <dbReference type="Proteomes" id="UP000594261"/>
    </source>
</evidence>
<feature type="region of interest" description="Disordered" evidence="2">
    <location>
        <begin position="1387"/>
        <end position="1413"/>
    </location>
</feature>
<feature type="compositionally biased region" description="Basic and acidic residues" evidence="2">
    <location>
        <begin position="1448"/>
        <end position="1466"/>
    </location>
</feature>
<feature type="region of interest" description="Disordered" evidence="2">
    <location>
        <begin position="1283"/>
        <end position="1329"/>
    </location>
</feature>
<dbReference type="FunCoup" id="A0A7N2N436">
    <property type="interactions" value="1788"/>
</dbReference>
<feature type="region of interest" description="Disordered" evidence="2">
    <location>
        <begin position="1423"/>
        <end position="1442"/>
    </location>
</feature>
<dbReference type="GO" id="GO:0005634">
    <property type="term" value="C:nucleus"/>
    <property type="evidence" value="ECO:0007669"/>
    <property type="project" value="UniProtKB-ARBA"/>
</dbReference>
<evidence type="ECO:0008006" key="7">
    <source>
        <dbReference type="Google" id="ProtNLM"/>
    </source>
</evidence>
<dbReference type="GO" id="GO:0006397">
    <property type="term" value="P:mRNA processing"/>
    <property type="evidence" value="ECO:0007669"/>
    <property type="project" value="UniProtKB-KW"/>
</dbReference>
<dbReference type="Pfam" id="PF04818">
    <property type="entry name" value="CID"/>
    <property type="match status" value="1"/>
</dbReference>
<feature type="compositionally biased region" description="Pro residues" evidence="2">
    <location>
        <begin position="1287"/>
        <end position="1317"/>
    </location>
</feature>
<feature type="region of interest" description="Disordered" evidence="2">
    <location>
        <begin position="827"/>
        <end position="849"/>
    </location>
</feature>
<dbReference type="PROSITE" id="PS51391">
    <property type="entry name" value="CID"/>
    <property type="match status" value="1"/>
</dbReference>
<proteinExistence type="predicted"/>